<dbReference type="Proteomes" id="UP001152797">
    <property type="component" value="Unassembled WGS sequence"/>
</dbReference>
<keyword evidence="4" id="KW-1185">Reference proteome</keyword>
<dbReference type="InterPro" id="IPR015424">
    <property type="entry name" value="PyrdxlP-dep_Trfase"/>
</dbReference>
<evidence type="ECO:0000313" key="4">
    <source>
        <dbReference type="Proteomes" id="UP001152797"/>
    </source>
</evidence>
<dbReference type="InterPro" id="IPR015422">
    <property type="entry name" value="PyrdxlP-dep_Trfase_small"/>
</dbReference>
<dbReference type="PANTHER" id="PTHR43686:SF1">
    <property type="entry name" value="AMINOTRAN_5 DOMAIN-CONTAINING PROTEIN"/>
    <property type="match status" value="1"/>
</dbReference>
<dbReference type="EMBL" id="CAMXCT020001228">
    <property type="protein sequence ID" value="CAL1141449.1"/>
    <property type="molecule type" value="Genomic_DNA"/>
</dbReference>
<dbReference type="Gene3D" id="3.90.1150.10">
    <property type="entry name" value="Aspartate Aminotransferase, domain 1"/>
    <property type="match status" value="1"/>
</dbReference>
<name>A0A9P1CAJ4_9DINO</name>
<evidence type="ECO:0000259" key="1">
    <source>
        <dbReference type="Pfam" id="PF00266"/>
    </source>
</evidence>
<dbReference type="PANTHER" id="PTHR43686">
    <property type="entry name" value="SULFURTRANSFERASE-RELATED"/>
    <property type="match status" value="1"/>
</dbReference>
<proteinExistence type="predicted"/>
<reference evidence="3 4" key="2">
    <citation type="submission" date="2024-05" db="EMBL/GenBank/DDBJ databases">
        <authorList>
            <person name="Chen Y."/>
            <person name="Shah S."/>
            <person name="Dougan E. K."/>
            <person name="Thang M."/>
            <person name="Chan C."/>
        </authorList>
    </citation>
    <scope>NUCLEOTIDE SEQUENCE [LARGE SCALE GENOMIC DNA]</scope>
</reference>
<accession>A0A9P1CAJ4</accession>
<organism evidence="2">
    <name type="scientific">Cladocopium goreaui</name>
    <dbReference type="NCBI Taxonomy" id="2562237"/>
    <lineage>
        <taxon>Eukaryota</taxon>
        <taxon>Sar</taxon>
        <taxon>Alveolata</taxon>
        <taxon>Dinophyceae</taxon>
        <taxon>Suessiales</taxon>
        <taxon>Symbiodiniaceae</taxon>
        <taxon>Cladocopium</taxon>
    </lineage>
</organism>
<gene>
    <name evidence="2" type="ORF">C1SCF055_LOCUS15300</name>
</gene>
<dbReference type="Gene3D" id="3.40.640.10">
    <property type="entry name" value="Type I PLP-dependent aspartate aminotransferase-like (Major domain)"/>
    <property type="match status" value="1"/>
</dbReference>
<dbReference type="Pfam" id="PF00266">
    <property type="entry name" value="Aminotran_5"/>
    <property type="match status" value="1"/>
</dbReference>
<dbReference type="AlphaFoldDB" id="A0A9P1CAJ4"/>
<protein>
    <submittedName>
        <fullName evidence="3">Probable cysteine desulfurase</fullName>
    </submittedName>
</protein>
<comment type="caution">
    <text evidence="2">The sequence shown here is derived from an EMBL/GenBank/DDBJ whole genome shotgun (WGS) entry which is preliminary data.</text>
</comment>
<dbReference type="EMBL" id="CAMXCT030001228">
    <property type="protein sequence ID" value="CAL4775386.1"/>
    <property type="molecule type" value="Genomic_DNA"/>
</dbReference>
<dbReference type="OrthoDB" id="198857at2759"/>
<evidence type="ECO:0000313" key="2">
    <source>
        <dbReference type="EMBL" id="CAI3988074.1"/>
    </source>
</evidence>
<dbReference type="SUPFAM" id="SSF53383">
    <property type="entry name" value="PLP-dependent transferases"/>
    <property type="match status" value="1"/>
</dbReference>
<feature type="domain" description="Aminotransferase class V" evidence="1">
    <location>
        <begin position="8"/>
        <end position="194"/>
    </location>
</feature>
<sequence>MLSRPDAAVDVAFFSPHKLLGGPGSVGLLVAKKRRDTAIVPQCRRRAKLLRNAVPAVPGGGVVFFVDPQGHSYIQNSEDREEAGTPDIVGCIRTGLAYHLHTLLPEKVFEAEVQGLHNLLERWKCNPRIEVLGQPETPRPRSPRAAIVSFMIRYGNAPGGLYLHYNYVVALLNDLFGIQARGGCACAGPYGQRLLGLDAATAKAFDEALMHSAQEVLRPGTSQAFTSRERPEIS</sequence>
<dbReference type="EMBL" id="CAMXCT010001228">
    <property type="protein sequence ID" value="CAI3988074.1"/>
    <property type="molecule type" value="Genomic_DNA"/>
</dbReference>
<dbReference type="InterPro" id="IPR000192">
    <property type="entry name" value="Aminotrans_V_dom"/>
</dbReference>
<reference evidence="2" key="1">
    <citation type="submission" date="2022-10" db="EMBL/GenBank/DDBJ databases">
        <authorList>
            <person name="Chen Y."/>
            <person name="Dougan E. K."/>
            <person name="Chan C."/>
            <person name="Rhodes N."/>
            <person name="Thang M."/>
        </authorList>
    </citation>
    <scope>NUCLEOTIDE SEQUENCE</scope>
</reference>
<dbReference type="InterPro" id="IPR015421">
    <property type="entry name" value="PyrdxlP-dep_Trfase_major"/>
</dbReference>
<evidence type="ECO:0000313" key="3">
    <source>
        <dbReference type="EMBL" id="CAL4775386.1"/>
    </source>
</evidence>